<sequence>MTATVRPRRDDDLPACADALRQVHTADAYPLNWPGDPQAWLTPHTAAWVAEQDALIVGHVAVLDDEVTRLFVVPEARRHGIAGALLAEARAWAARHHRVLTLTVVAAGRSPAITFYESTGWRHTRTTVAGWSAPDGGPVELRHYVDVPAVHEFADALRGLGRVTDLFVAGSLATGDYIPYVSDLDLVAITDGPVDRGLIEEVHRRVGPGYQLGCVYVDAALIDDVGVRHPTWTHGQLVERILSGITRAELAGHGYAVFGRPPGEVVPPVDVRAAARAELAGYWRWAARRPYLWWNPMMADLGLTSMARARHALAYGELLTKTAAIEHAAAPEWLKQQLRERRRNRPVTSPRLRAGWIAWRDAERTTRLG</sequence>
<dbReference type="Proteomes" id="UP000542742">
    <property type="component" value="Unassembled WGS sequence"/>
</dbReference>
<name>A0A7W7D0M7_9ACTN</name>
<reference evidence="4 5" key="1">
    <citation type="submission" date="2020-08" db="EMBL/GenBank/DDBJ databases">
        <title>Sequencing the genomes of 1000 actinobacteria strains.</title>
        <authorList>
            <person name="Klenk H.-P."/>
        </authorList>
    </citation>
    <scope>NUCLEOTIDE SEQUENCE [LARGE SCALE GENOMIC DNA]</scope>
    <source>
        <strain evidence="4 5">DSM 45518</strain>
    </source>
</reference>
<keyword evidence="5" id="KW-1185">Reference proteome</keyword>
<dbReference type="GO" id="GO:0016779">
    <property type="term" value="F:nucleotidyltransferase activity"/>
    <property type="evidence" value="ECO:0007669"/>
    <property type="project" value="InterPro"/>
</dbReference>
<dbReference type="InterPro" id="IPR002934">
    <property type="entry name" value="Polymerase_NTP_transf_dom"/>
</dbReference>
<dbReference type="PANTHER" id="PTHR43877">
    <property type="entry name" value="AMINOALKYLPHOSPHONATE N-ACETYLTRANSFERASE-RELATED-RELATED"/>
    <property type="match status" value="1"/>
</dbReference>
<protein>
    <submittedName>
        <fullName evidence="4">GNAT superfamily N-acetyltransferase</fullName>
    </submittedName>
</protein>
<evidence type="ECO:0000259" key="3">
    <source>
        <dbReference type="PROSITE" id="PS51186"/>
    </source>
</evidence>
<dbReference type="SUPFAM" id="SSF55729">
    <property type="entry name" value="Acyl-CoA N-acyltransferases (Nat)"/>
    <property type="match status" value="1"/>
</dbReference>
<evidence type="ECO:0000313" key="5">
    <source>
        <dbReference type="Proteomes" id="UP000542742"/>
    </source>
</evidence>
<dbReference type="Pfam" id="PF13508">
    <property type="entry name" value="Acetyltransf_7"/>
    <property type="match status" value="1"/>
</dbReference>
<dbReference type="GO" id="GO:0016747">
    <property type="term" value="F:acyltransferase activity, transferring groups other than amino-acyl groups"/>
    <property type="evidence" value="ECO:0007669"/>
    <property type="project" value="InterPro"/>
</dbReference>
<dbReference type="InterPro" id="IPR000182">
    <property type="entry name" value="GNAT_dom"/>
</dbReference>
<dbReference type="EMBL" id="JACHMF010000001">
    <property type="protein sequence ID" value="MBB4698145.1"/>
    <property type="molecule type" value="Genomic_DNA"/>
</dbReference>
<accession>A0A7W7D0M7</accession>
<proteinExistence type="predicted"/>
<dbReference type="Gene3D" id="3.40.630.30">
    <property type="match status" value="1"/>
</dbReference>
<dbReference type="InterPro" id="IPR050832">
    <property type="entry name" value="Bact_Acetyltransf"/>
</dbReference>
<dbReference type="InterPro" id="IPR043519">
    <property type="entry name" value="NT_sf"/>
</dbReference>
<dbReference type="SUPFAM" id="SSF81301">
    <property type="entry name" value="Nucleotidyltransferase"/>
    <property type="match status" value="1"/>
</dbReference>
<evidence type="ECO:0000256" key="2">
    <source>
        <dbReference type="ARBA" id="ARBA00023315"/>
    </source>
</evidence>
<dbReference type="PROSITE" id="PS51186">
    <property type="entry name" value="GNAT"/>
    <property type="match status" value="1"/>
</dbReference>
<feature type="domain" description="N-acetyltransferase" evidence="3">
    <location>
        <begin position="3"/>
        <end position="146"/>
    </location>
</feature>
<keyword evidence="1 4" id="KW-0808">Transferase</keyword>
<dbReference type="CDD" id="cd04301">
    <property type="entry name" value="NAT_SF"/>
    <property type="match status" value="1"/>
</dbReference>
<evidence type="ECO:0000313" key="4">
    <source>
        <dbReference type="EMBL" id="MBB4698145.1"/>
    </source>
</evidence>
<dbReference type="AlphaFoldDB" id="A0A7W7D0M7"/>
<evidence type="ECO:0000256" key="1">
    <source>
        <dbReference type="ARBA" id="ARBA00022679"/>
    </source>
</evidence>
<gene>
    <name evidence="4" type="ORF">BKA14_008293</name>
</gene>
<dbReference type="InterPro" id="IPR016181">
    <property type="entry name" value="Acyl_CoA_acyltransferase"/>
</dbReference>
<dbReference type="Pfam" id="PF01909">
    <property type="entry name" value="NTP_transf_2"/>
    <property type="match status" value="1"/>
</dbReference>
<comment type="caution">
    <text evidence="4">The sequence shown here is derived from an EMBL/GenBank/DDBJ whole genome shotgun (WGS) entry which is preliminary data.</text>
</comment>
<keyword evidence="2" id="KW-0012">Acyltransferase</keyword>
<organism evidence="4 5">
    <name type="scientific">Paractinoplanes abujensis</name>
    <dbReference type="NCBI Taxonomy" id="882441"/>
    <lineage>
        <taxon>Bacteria</taxon>
        <taxon>Bacillati</taxon>
        <taxon>Actinomycetota</taxon>
        <taxon>Actinomycetes</taxon>
        <taxon>Micromonosporales</taxon>
        <taxon>Micromonosporaceae</taxon>
        <taxon>Paractinoplanes</taxon>
    </lineage>
</organism>